<feature type="chain" id="PRO_5015674353" description="DUF916 domain-containing protein" evidence="3">
    <location>
        <begin position="22"/>
        <end position="365"/>
    </location>
</feature>
<accession>A0A2T0KA91</accession>
<feature type="compositionally biased region" description="Low complexity" evidence="1">
    <location>
        <begin position="327"/>
        <end position="346"/>
    </location>
</feature>
<comment type="caution">
    <text evidence="4">The sequence shown here is derived from an EMBL/GenBank/DDBJ whole genome shotgun (WGS) entry which is preliminary data.</text>
</comment>
<reference evidence="4 5" key="1">
    <citation type="submission" date="2018-03" db="EMBL/GenBank/DDBJ databases">
        <title>Genomic Encyclopedia of Archaeal and Bacterial Type Strains, Phase II (KMG-II): from individual species to whole genera.</title>
        <authorList>
            <person name="Goeker M."/>
        </authorList>
    </citation>
    <scope>NUCLEOTIDE SEQUENCE [LARGE SCALE GENOMIC DNA]</scope>
    <source>
        <strain evidence="4 5">DSM 43146</strain>
    </source>
</reference>
<dbReference type="Proteomes" id="UP000239415">
    <property type="component" value="Unassembled WGS sequence"/>
</dbReference>
<dbReference type="RefSeq" id="WP_211304159.1">
    <property type="nucleotide sequence ID" value="NZ_PVMZ01000009.1"/>
</dbReference>
<evidence type="ECO:0000256" key="1">
    <source>
        <dbReference type="SAM" id="MobiDB-lite"/>
    </source>
</evidence>
<protein>
    <recommendedName>
        <fullName evidence="6">DUF916 domain-containing protein</fullName>
    </recommendedName>
</protein>
<dbReference type="AlphaFoldDB" id="A0A2T0KA91"/>
<keyword evidence="2" id="KW-0472">Membrane</keyword>
<proteinExistence type="predicted"/>
<name>A0A2T0KA91_9ACTN</name>
<feature type="region of interest" description="Disordered" evidence="1">
    <location>
        <begin position="327"/>
        <end position="365"/>
    </location>
</feature>
<evidence type="ECO:0000256" key="3">
    <source>
        <dbReference type="SAM" id="SignalP"/>
    </source>
</evidence>
<keyword evidence="5" id="KW-1185">Reference proteome</keyword>
<sequence>MRTRIVLALLAVAMLPLPAHAAPGDEALTWSVAPSGPQGPNGRANLTYKLDPGAGVTDHVAVTNHSTRPLTLRLYANDAFTTAGGGFGLRAGDGAPTGAGLWIGIGRERLTLPASSRVVVPITVTVPANATPGDHAAGVVASLVADGTDGQGNRVTVDHRVGTRLHLRVTGPLRPELSVTDVRITTATPWNPLRLPRVAVSFTIKNTGNVRLRGTSVAGVRGPFSLGGRASSAVAVPELLPGAVLSTTVTVDEVPPLFRERVTVEIHPEPADGRAVDPAPVRASSVHTVWLIPWPQLALLLVVALLAAVWLFARRRRGRRMRAALAAAEQRGREQAGSGAGASSAGQNVTPGIGSGQTSEKEGER</sequence>
<evidence type="ECO:0008006" key="6">
    <source>
        <dbReference type="Google" id="ProtNLM"/>
    </source>
</evidence>
<feature type="transmembrane region" description="Helical" evidence="2">
    <location>
        <begin position="294"/>
        <end position="313"/>
    </location>
</feature>
<organism evidence="4 5">
    <name type="scientific">Actinoplanes italicus</name>
    <dbReference type="NCBI Taxonomy" id="113567"/>
    <lineage>
        <taxon>Bacteria</taxon>
        <taxon>Bacillati</taxon>
        <taxon>Actinomycetota</taxon>
        <taxon>Actinomycetes</taxon>
        <taxon>Micromonosporales</taxon>
        <taxon>Micromonosporaceae</taxon>
        <taxon>Actinoplanes</taxon>
    </lineage>
</organism>
<evidence type="ECO:0000313" key="5">
    <source>
        <dbReference type="Proteomes" id="UP000239415"/>
    </source>
</evidence>
<feature type="signal peptide" evidence="3">
    <location>
        <begin position="1"/>
        <end position="21"/>
    </location>
</feature>
<keyword evidence="2" id="KW-0812">Transmembrane</keyword>
<gene>
    <name evidence="4" type="ORF">CLV67_109327</name>
</gene>
<keyword evidence="3" id="KW-0732">Signal</keyword>
<evidence type="ECO:0000256" key="2">
    <source>
        <dbReference type="SAM" id="Phobius"/>
    </source>
</evidence>
<dbReference type="EMBL" id="PVMZ01000009">
    <property type="protein sequence ID" value="PRX20062.1"/>
    <property type="molecule type" value="Genomic_DNA"/>
</dbReference>
<evidence type="ECO:0000313" key="4">
    <source>
        <dbReference type="EMBL" id="PRX20062.1"/>
    </source>
</evidence>
<keyword evidence="2" id="KW-1133">Transmembrane helix</keyword>